<dbReference type="AlphaFoldDB" id="A0A8H3GRC0"/>
<dbReference type="SUPFAM" id="SSF103657">
    <property type="entry name" value="BAR/IMD domain-like"/>
    <property type="match status" value="1"/>
</dbReference>
<name>A0A8H3GRC0_9AGAM</name>
<dbReference type="PROSITE" id="PS50238">
    <property type="entry name" value="RHOGAP"/>
    <property type="match status" value="1"/>
</dbReference>
<protein>
    <recommendedName>
        <fullName evidence="3">Rho-GAP domain-containing protein</fullName>
    </recommendedName>
</protein>
<dbReference type="InterPro" id="IPR000198">
    <property type="entry name" value="RhoGAP_dom"/>
</dbReference>
<dbReference type="InterPro" id="IPR050729">
    <property type="entry name" value="Rho-GAP"/>
</dbReference>
<dbReference type="PANTHER" id="PTHR23176:SF134">
    <property type="entry name" value="RHO-TYPE GTPASE-ACTIVATING PROTEIN"/>
    <property type="match status" value="1"/>
</dbReference>
<dbReference type="Gene3D" id="1.10.555.10">
    <property type="entry name" value="Rho GTPase activation protein"/>
    <property type="match status" value="1"/>
</dbReference>
<feature type="domain" description="Rho-GAP" evidence="3">
    <location>
        <begin position="440"/>
        <end position="674"/>
    </location>
</feature>
<proteinExistence type="predicted"/>
<comment type="caution">
    <text evidence="4">The sequence shown here is derived from an EMBL/GenBank/DDBJ whole genome shotgun (WGS) entry which is preliminary data.</text>
</comment>
<dbReference type="PANTHER" id="PTHR23176">
    <property type="entry name" value="RHO/RAC/CDC GTPASE-ACTIVATING PROTEIN"/>
    <property type="match status" value="1"/>
</dbReference>
<dbReference type="OrthoDB" id="10056939at2759"/>
<feature type="compositionally biased region" description="Low complexity" evidence="2">
    <location>
        <begin position="213"/>
        <end position="230"/>
    </location>
</feature>
<evidence type="ECO:0000313" key="5">
    <source>
        <dbReference type="Proteomes" id="UP000663850"/>
    </source>
</evidence>
<dbReference type="Gene3D" id="1.20.1270.60">
    <property type="entry name" value="Arfaptin homology (AH) domain/BAR domain"/>
    <property type="match status" value="1"/>
</dbReference>
<organism evidence="4 5">
    <name type="scientific">Rhizoctonia solani</name>
    <dbReference type="NCBI Taxonomy" id="456999"/>
    <lineage>
        <taxon>Eukaryota</taxon>
        <taxon>Fungi</taxon>
        <taxon>Dikarya</taxon>
        <taxon>Basidiomycota</taxon>
        <taxon>Agaricomycotina</taxon>
        <taxon>Agaricomycetes</taxon>
        <taxon>Cantharellales</taxon>
        <taxon>Ceratobasidiaceae</taxon>
        <taxon>Rhizoctonia</taxon>
    </lineage>
</organism>
<sequence length="1005" mass="111094">MSARPSLDNTQLDARNGPVPHFDRHLSVLKNGYLYFFSERIRIEGQYIEELKTLYKRMKQQDQALDMGMEYSQARAAWREIRESLDREVQSRTAFCTAVNTDIIRPLRELRDTQERTRQRIHEDMKESQSAYTECAESQLPRVYKHYRRKCQEAEESRMAPAVPMPPNPHASNNSNHPGQPLFSPTQETFSPPPAYANLHSSEVVNPVSGAKTGSTTPTPNAAANTSSTGLANTTSRVDGPERARSPPPAQAGPRAAIQDFTQSSKKGLNQLKSFLDSKRDGGGSLREGSERGNSALRNVRARREAEEADKEYRKVVYKLETLRRWRGNVIRAGFTSLETFMVDLSHDVIKSLQKYTDTLMYVSSFVLLSATHSQNSATATTNTQLATQSQSIISLVNPEREVLAAHQLIPEHISRVLPKRTLYQNYTYGDSLDLIFGFSLLDYAAARNLEEGGVPGLVAKAVRAVDERGLDLEGIYRVSSGLDFYPYQSFLMPLVIFRSQGGKRSSKTCVHEFSYLAGKVTYDDLPQLIHRIEKDETHFEFENTTDVFCIGSLLKRYLRELPEPLFKFPLAERLQHSAGRSEHIKNGFMMLRGKLRRLPGVHQATMRIVVEHLARVAARSQKNKMDSRNLSIVFSGVIFGEDEIPKGSSDLLSVGTMKDTVMEDLINYAPMLFDENAHARIEGTSPSSSVFFFPNATSGADELPDYTASTSIPVGPEKGEKAGSTSGHSAKLSIYDSQDIHHSDEKEKEKEVGTSGKEKEKEHEPESVPIVRELPPEPVGEAPAKIDYGSSHTVVRVGDAPPNFLPTLPEVDFAPRLPPRPGKSIHPSSRAAALNPDRSQEGAAIGNGPPPPLPPRTGSGEVPTLPPRRLGSGAPALDVRLPSPLPDMTFPRTPSPTPRTPVSEIREEEHGTPSRGRTSSAANTPIKTAFTVPTSTNTYNSPLGAMEKSFEGLSDDSPATAEFMTPISSPKVTRVTPSRVMASEDTKDAYSPRRSAEVAKEQHP</sequence>
<dbReference type="SMART" id="SM00324">
    <property type="entry name" value="RhoGAP"/>
    <property type="match status" value="1"/>
</dbReference>
<feature type="region of interest" description="Disordered" evidence="2">
    <location>
        <begin position="275"/>
        <end position="308"/>
    </location>
</feature>
<dbReference type="SUPFAM" id="SSF48350">
    <property type="entry name" value="GTPase activation domain, GAP"/>
    <property type="match status" value="1"/>
</dbReference>
<reference evidence="4" key="1">
    <citation type="submission" date="2021-01" db="EMBL/GenBank/DDBJ databases">
        <authorList>
            <person name="Kaushik A."/>
        </authorList>
    </citation>
    <scope>NUCLEOTIDE SEQUENCE</scope>
    <source>
        <strain evidence="4">Type strain: AG8-Rh-89/</strain>
    </source>
</reference>
<dbReference type="Proteomes" id="UP000663850">
    <property type="component" value="Unassembled WGS sequence"/>
</dbReference>
<evidence type="ECO:0000256" key="1">
    <source>
        <dbReference type="ARBA" id="ARBA00022468"/>
    </source>
</evidence>
<keyword evidence="1" id="KW-0343">GTPase activation</keyword>
<feature type="compositionally biased region" description="Basic and acidic residues" evidence="2">
    <location>
        <begin position="739"/>
        <end position="767"/>
    </location>
</feature>
<dbReference type="Pfam" id="PF00620">
    <property type="entry name" value="RhoGAP"/>
    <property type="match status" value="1"/>
</dbReference>
<gene>
    <name evidence="4" type="ORF">RDB_LOCUS54625</name>
</gene>
<dbReference type="InterPro" id="IPR008936">
    <property type="entry name" value="Rho_GTPase_activation_prot"/>
</dbReference>
<dbReference type="InterPro" id="IPR027267">
    <property type="entry name" value="AH/BAR_dom_sf"/>
</dbReference>
<dbReference type="GO" id="GO:0005096">
    <property type="term" value="F:GTPase activator activity"/>
    <property type="evidence" value="ECO:0007669"/>
    <property type="project" value="UniProtKB-KW"/>
</dbReference>
<feature type="compositionally biased region" description="Polar residues" evidence="2">
    <location>
        <begin position="916"/>
        <end position="942"/>
    </location>
</feature>
<evidence type="ECO:0000256" key="2">
    <source>
        <dbReference type="SAM" id="MobiDB-lite"/>
    </source>
</evidence>
<feature type="region of interest" description="Disordered" evidence="2">
    <location>
        <begin position="703"/>
        <end position="1005"/>
    </location>
</feature>
<accession>A0A8H3GRC0</accession>
<evidence type="ECO:0000259" key="3">
    <source>
        <dbReference type="PROSITE" id="PS50238"/>
    </source>
</evidence>
<evidence type="ECO:0000313" key="4">
    <source>
        <dbReference type="EMBL" id="CAE6463795.1"/>
    </source>
</evidence>
<feature type="compositionally biased region" description="Basic and acidic residues" evidence="2">
    <location>
        <begin position="983"/>
        <end position="1005"/>
    </location>
</feature>
<dbReference type="EMBL" id="CAJMWZ010002844">
    <property type="protein sequence ID" value="CAE6463795.1"/>
    <property type="molecule type" value="Genomic_DNA"/>
</dbReference>
<dbReference type="GO" id="GO:0007165">
    <property type="term" value="P:signal transduction"/>
    <property type="evidence" value="ECO:0007669"/>
    <property type="project" value="InterPro"/>
</dbReference>
<dbReference type="GO" id="GO:0005737">
    <property type="term" value="C:cytoplasm"/>
    <property type="evidence" value="ECO:0007669"/>
    <property type="project" value="TreeGrafter"/>
</dbReference>
<feature type="region of interest" description="Disordered" evidence="2">
    <location>
        <begin position="155"/>
        <end position="256"/>
    </location>
</feature>